<dbReference type="AlphaFoldDB" id="A0A7U6GJG5"/>
<evidence type="ECO:0000313" key="3">
    <source>
        <dbReference type="Proteomes" id="UP000031631"/>
    </source>
</evidence>
<organism evidence="2 3">
    <name type="scientific">Thiolapillus brandeum</name>
    <dbReference type="NCBI Taxonomy" id="1076588"/>
    <lineage>
        <taxon>Bacteria</taxon>
        <taxon>Pseudomonadati</taxon>
        <taxon>Pseudomonadota</taxon>
        <taxon>Gammaproteobacteria</taxon>
        <taxon>Chromatiales</taxon>
        <taxon>Sedimenticolaceae</taxon>
        <taxon>Thiolapillus</taxon>
    </lineage>
</organism>
<keyword evidence="1" id="KW-0812">Transmembrane</keyword>
<dbReference type="KEGG" id="tbn:TBH_C1798"/>
<feature type="transmembrane region" description="Helical" evidence="1">
    <location>
        <begin position="159"/>
        <end position="181"/>
    </location>
</feature>
<proteinExistence type="predicted"/>
<sequence length="190" mass="20536">MKNIFLGGVLAGLVLFIWGAVAHMLLPLGSMGMQELPHSTSVTYALDLALEEPGLYVFPWMDEEKGLSREALAEWKEDYKDGPVGMILYRPAGGDPMATKLFVTQALTDLAAGFIAAILLYFTCLGFVGRLLFVTALGVFSWLTSSVPLWNWYGYPGEMILAAGIEMIIGWFLAGLVLAAVGGRRIAAGN</sequence>
<feature type="transmembrane region" description="Helical" evidence="1">
    <location>
        <begin position="102"/>
        <end position="124"/>
    </location>
</feature>
<dbReference type="RefSeq" id="WP_041067829.1">
    <property type="nucleotide sequence ID" value="NZ_AP012273.1"/>
</dbReference>
<name>A0A7U6GJG5_9GAMM</name>
<dbReference type="OrthoDB" id="5948702at2"/>
<dbReference type="Proteomes" id="UP000031631">
    <property type="component" value="Chromosome"/>
</dbReference>
<protein>
    <submittedName>
        <fullName evidence="2">Uncharacterized protein</fullName>
    </submittedName>
</protein>
<evidence type="ECO:0000313" key="2">
    <source>
        <dbReference type="EMBL" id="BAO44714.1"/>
    </source>
</evidence>
<gene>
    <name evidence="2" type="ORF">TBH_C1798</name>
</gene>
<keyword evidence="1" id="KW-1133">Transmembrane helix</keyword>
<feature type="transmembrane region" description="Helical" evidence="1">
    <location>
        <begin position="131"/>
        <end position="153"/>
    </location>
</feature>
<reference evidence="2 3" key="1">
    <citation type="journal article" date="2014" name="PLoS ONE">
        <title>Physiological and genomic features of a novel sulfur-oxidizing gammaproteobacterium belonging to a previously uncultivated symbiotic lineage isolated from a hydrothermal vent.</title>
        <authorList>
            <person name="Nunoura T."/>
            <person name="Takaki Y."/>
            <person name="Kazama H."/>
            <person name="Kakuta J."/>
            <person name="Shimamura S."/>
            <person name="Makita H."/>
            <person name="Hirai M."/>
            <person name="Miyazaki M."/>
            <person name="Takai K."/>
        </authorList>
    </citation>
    <scope>NUCLEOTIDE SEQUENCE [LARGE SCALE GENOMIC DNA]</scope>
    <source>
        <strain evidence="2 3">Hiromi1</strain>
    </source>
</reference>
<accession>A0A7U6GJG5</accession>
<evidence type="ECO:0000256" key="1">
    <source>
        <dbReference type="SAM" id="Phobius"/>
    </source>
</evidence>
<dbReference type="EMBL" id="AP012273">
    <property type="protein sequence ID" value="BAO44714.1"/>
    <property type="molecule type" value="Genomic_DNA"/>
</dbReference>
<keyword evidence="3" id="KW-1185">Reference proteome</keyword>
<keyword evidence="1" id="KW-0472">Membrane</keyword>